<proteinExistence type="predicted"/>
<reference evidence="3 4" key="1">
    <citation type="submission" date="2023-03" db="EMBL/GenBank/DDBJ databases">
        <title>Draft assemblies of triclosan tolerant bacteria isolated from returned activated sludge.</title>
        <authorList>
            <person name="Van Hamelsveld S."/>
        </authorList>
    </citation>
    <scope>NUCLEOTIDE SEQUENCE [LARGE SCALE GENOMIC DNA]</scope>
    <source>
        <strain evidence="3 4">GW210010_S58</strain>
    </source>
</reference>
<gene>
    <name evidence="3" type="ORF">P3W85_36100</name>
</gene>
<keyword evidence="3" id="KW-0436">Ligase</keyword>
<accession>A0ABT6B0B9</accession>
<dbReference type="Gene3D" id="3.30.470.20">
    <property type="entry name" value="ATP-grasp fold, B domain"/>
    <property type="match status" value="1"/>
</dbReference>
<name>A0ABT6B0B9_9BURK</name>
<organism evidence="3 4">
    <name type="scientific">Cupriavidus basilensis</name>
    <dbReference type="NCBI Taxonomy" id="68895"/>
    <lineage>
        <taxon>Bacteria</taxon>
        <taxon>Pseudomonadati</taxon>
        <taxon>Pseudomonadota</taxon>
        <taxon>Betaproteobacteria</taxon>
        <taxon>Burkholderiales</taxon>
        <taxon>Burkholderiaceae</taxon>
        <taxon>Cupriavidus</taxon>
    </lineage>
</organism>
<feature type="domain" description="ATP-grasp" evidence="2">
    <location>
        <begin position="134"/>
        <end position="328"/>
    </location>
</feature>
<keyword evidence="4" id="KW-1185">Reference proteome</keyword>
<dbReference type="Proteomes" id="UP001216674">
    <property type="component" value="Unassembled WGS sequence"/>
</dbReference>
<evidence type="ECO:0000313" key="3">
    <source>
        <dbReference type="EMBL" id="MDF3838313.1"/>
    </source>
</evidence>
<evidence type="ECO:0000259" key="2">
    <source>
        <dbReference type="PROSITE" id="PS50975"/>
    </source>
</evidence>
<dbReference type="RefSeq" id="WP_276268298.1">
    <property type="nucleotide sequence ID" value="NZ_JARJLM010000578.1"/>
</dbReference>
<keyword evidence="1" id="KW-0547">Nucleotide-binding</keyword>
<protein>
    <submittedName>
        <fullName evidence="3">Carboxylate--amine ligase</fullName>
    </submittedName>
</protein>
<dbReference type="PROSITE" id="PS50975">
    <property type="entry name" value="ATP_GRASP"/>
    <property type="match status" value="1"/>
</dbReference>
<comment type="caution">
    <text evidence="3">The sequence shown here is derived from an EMBL/GenBank/DDBJ whole genome shotgun (WGS) entry which is preliminary data.</text>
</comment>
<sequence length="412" mass="46370">MEDDHTIRVMTTESLIEQRTAAVIVGGELNGLGLVRSMGRQKVPTIAVDISRDRAALWSRYARGCLIRSFTGHHFVEDMVALGKRFDRRPILFLTDEDAVHTVSENRDELANWFQFRLPSDHNVKLLSNKAEFHGFALQNNFPVPHSVILRSQSDLGLLQHLGFPCVLKPDDKRQVLRGDKERAVRVNSLSEALEHASIMLRTPGGVIAQEWIDGPESNIYFTLFYRGAEGRVAGIFTGRKILCFPPDVGSTAICIAAPEAREALEAMTLAFAECTGFEGMGSMEYKWDDNRNKYIMIEPTVGRTDWQEEIATLCGVNIPLAAYNCELGLPGIKNTTSPTQVAWRATFMQAPPRHLIPARTRLIDGYFRWDDPLPAFQYYCMDRTINRIIRPWRMHREFSGGNGSGKSAGKI</sequence>
<dbReference type="EMBL" id="JARJLM010000578">
    <property type="protein sequence ID" value="MDF3838313.1"/>
    <property type="molecule type" value="Genomic_DNA"/>
</dbReference>
<dbReference type="SUPFAM" id="SSF56059">
    <property type="entry name" value="Glutathione synthetase ATP-binding domain-like"/>
    <property type="match status" value="1"/>
</dbReference>
<keyword evidence="1" id="KW-0067">ATP-binding</keyword>
<dbReference type="InterPro" id="IPR011761">
    <property type="entry name" value="ATP-grasp"/>
</dbReference>
<dbReference type="GO" id="GO:0016874">
    <property type="term" value="F:ligase activity"/>
    <property type="evidence" value="ECO:0007669"/>
    <property type="project" value="UniProtKB-KW"/>
</dbReference>
<evidence type="ECO:0000256" key="1">
    <source>
        <dbReference type="PROSITE-ProRule" id="PRU00409"/>
    </source>
</evidence>
<evidence type="ECO:0000313" key="4">
    <source>
        <dbReference type="Proteomes" id="UP001216674"/>
    </source>
</evidence>